<feature type="non-terminal residue" evidence="2">
    <location>
        <position position="1"/>
    </location>
</feature>
<sequence length="372" mass="40699">SEVQEITGETQAAYDTLHAVLRIDGPDARDPTLYLRLGDLAARLSMVGEAEAAYGQVIEIDPERTRDVTLRRVRLLMESGRPDLALERLDAGSAPGTAPNPADDAMLLLRAEILSRAERPAEARALYEEILRKEPSSAVAVAGTAHSLMEEGKHSEARELLRSSLGRIPRDERLVLLLAEAESGLGNRDEAAREVQHGLELLPKSSSLWIRLGELEISREDWDGAAAAFAHAVELDPGNASILLRAGFVAERPGGLHRSTLVVRSGRPDRTPRWERMDPSGPCTARRSTAGAGARQLRSRAVDRPGVRRGQGREERRRPEATRLRHRPTGSRGPAPRSRSAPSRHQERPLRLPSSAIRDARSGDRGDGPDPE</sequence>
<dbReference type="AlphaFoldDB" id="T1B230"/>
<dbReference type="InterPro" id="IPR011990">
    <property type="entry name" value="TPR-like_helical_dom_sf"/>
</dbReference>
<dbReference type="EMBL" id="AUZY01007865">
    <property type="protein sequence ID" value="EQD48420.1"/>
    <property type="molecule type" value="Genomic_DNA"/>
</dbReference>
<evidence type="ECO:0000313" key="2">
    <source>
        <dbReference type="EMBL" id="EQD48420.1"/>
    </source>
</evidence>
<dbReference type="Pfam" id="PF13432">
    <property type="entry name" value="TPR_16"/>
    <property type="match status" value="1"/>
</dbReference>
<dbReference type="GO" id="GO:0006396">
    <property type="term" value="P:RNA processing"/>
    <property type="evidence" value="ECO:0007669"/>
    <property type="project" value="InterPro"/>
</dbReference>
<feature type="non-terminal residue" evidence="2">
    <location>
        <position position="372"/>
    </location>
</feature>
<gene>
    <name evidence="2" type="ORF">B1B_12049</name>
</gene>
<accession>T1B230</accession>
<protein>
    <submittedName>
        <fullName evidence="2">Tetratricopeptide repeat domain-containing protein</fullName>
    </submittedName>
</protein>
<dbReference type="PROSITE" id="PS50005">
    <property type="entry name" value="TPR"/>
    <property type="match status" value="2"/>
</dbReference>
<dbReference type="Pfam" id="PF13181">
    <property type="entry name" value="TPR_8"/>
    <property type="match status" value="1"/>
</dbReference>
<feature type="compositionally biased region" description="Low complexity" evidence="1">
    <location>
        <begin position="284"/>
        <end position="295"/>
    </location>
</feature>
<dbReference type="Pfam" id="PF14559">
    <property type="entry name" value="TPR_19"/>
    <property type="match status" value="1"/>
</dbReference>
<organism evidence="2">
    <name type="scientific">mine drainage metagenome</name>
    <dbReference type="NCBI Taxonomy" id="410659"/>
    <lineage>
        <taxon>unclassified sequences</taxon>
        <taxon>metagenomes</taxon>
        <taxon>ecological metagenomes</taxon>
    </lineage>
</organism>
<dbReference type="SMART" id="SM00386">
    <property type="entry name" value="HAT"/>
    <property type="match status" value="3"/>
</dbReference>
<feature type="compositionally biased region" description="Basic and acidic residues" evidence="1">
    <location>
        <begin position="358"/>
        <end position="372"/>
    </location>
</feature>
<evidence type="ECO:0000256" key="1">
    <source>
        <dbReference type="SAM" id="MobiDB-lite"/>
    </source>
</evidence>
<dbReference type="PANTHER" id="PTHR12558:SF13">
    <property type="entry name" value="CELL DIVISION CYCLE PROTEIN 27 HOMOLOG"/>
    <property type="match status" value="1"/>
</dbReference>
<feature type="compositionally biased region" description="Basic and acidic residues" evidence="1">
    <location>
        <begin position="267"/>
        <end position="278"/>
    </location>
</feature>
<dbReference type="PANTHER" id="PTHR12558">
    <property type="entry name" value="CELL DIVISION CYCLE 16,23,27"/>
    <property type="match status" value="1"/>
</dbReference>
<dbReference type="SMART" id="SM00028">
    <property type="entry name" value="TPR"/>
    <property type="match status" value="5"/>
</dbReference>
<dbReference type="InterPro" id="IPR003107">
    <property type="entry name" value="HAT"/>
</dbReference>
<dbReference type="InterPro" id="IPR019734">
    <property type="entry name" value="TPR_rpt"/>
</dbReference>
<dbReference type="SUPFAM" id="SSF48452">
    <property type="entry name" value="TPR-like"/>
    <property type="match status" value="2"/>
</dbReference>
<reference evidence="2" key="1">
    <citation type="submission" date="2013-08" db="EMBL/GenBank/DDBJ databases">
        <authorList>
            <person name="Mendez C."/>
            <person name="Richter M."/>
            <person name="Ferrer M."/>
            <person name="Sanchez J."/>
        </authorList>
    </citation>
    <scope>NUCLEOTIDE SEQUENCE</scope>
</reference>
<comment type="caution">
    <text evidence="2">The sequence shown here is derived from an EMBL/GenBank/DDBJ whole genome shotgun (WGS) entry which is preliminary data.</text>
</comment>
<feature type="region of interest" description="Disordered" evidence="1">
    <location>
        <begin position="267"/>
        <end position="372"/>
    </location>
</feature>
<dbReference type="Gene3D" id="1.25.40.10">
    <property type="entry name" value="Tetratricopeptide repeat domain"/>
    <property type="match status" value="1"/>
</dbReference>
<feature type="compositionally biased region" description="Basic and acidic residues" evidence="1">
    <location>
        <begin position="300"/>
        <end position="323"/>
    </location>
</feature>
<name>T1B230_9ZZZZ</name>
<proteinExistence type="predicted"/>
<reference evidence="2" key="2">
    <citation type="journal article" date="2014" name="ISME J.">
        <title>Microbial stratification in low pH oxic and suboxic macroscopic growths along an acid mine drainage.</title>
        <authorList>
            <person name="Mendez-Garcia C."/>
            <person name="Mesa V."/>
            <person name="Sprenger R.R."/>
            <person name="Richter M."/>
            <person name="Diez M.S."/>
            <person name="Solano J."/>
            <person name="Bargiela R."/>
            <person name="Golyshina O.V."/>
            <person name="Manteca A."/>
            <person name="Ramos J.L."/>
            <person name="Gallego J.R."/>
            <person name="Llorente I."/>
            <person name="Martins Dos Santos V.A."/>
            <person name="Jensen O.N."/>
            <person name="Pelaez A.I."/>
            <person name="Sanchez J."/>
            <person name="Ferrer M."/>
        </authorList>
    </citation>
    <scope>NUCLEOTIDE SEQUENCE</scope>
</reference>